<organism evidence="1 2">
    <name type="scientific">Smittium simulii</name>
    <dbReference type="NCBI Taxonomy" id="133385"/>
    <lineage>
        <taxon>Eukaryota</taxon>
        <taxon>Fungi</taxon>
        <taxon>Fungi incertae sedis</taxon>
        <taxon>Zoopagomycota</taxon>
        <taxon>Kickxellomycotina</taxon>
        <taxon>Harpellomycetes</taxon>
        <taxon>Harpellales</taxon>
        <taxon>Legeriomycetaceae</taxon>
        <taxon>Smittium</taxon>
    </lineage>
</organism>
<comment type="caution">
    <text evidence="1">The sequence shown here is derived from an EMBL/GenBank/DDBJ whole genome shotgun (WGS) entry which is preliminary data.</text>
</comment>
<sequence>MDKLTSLIQDMNLVTFPDELFFTEEDILSPIDSIPKLIQLLEYLASTLNCAHSDIQTEFQTFFDELRVVTNSYILNNSDKELVLACKLVCSDTILSLVCNDELYPTKCSVLAQESRPSIPVKSQILPHFTNPGGMCRDIIISSDKCKSGILVLTDVIEVAQKILNNLSALFYANNEESKMSPCLQLLSYKSSCFYMDFLLAIKNQYFDILNFSRLSIIKNTNAQQTIDNFRKAFFLLIVSSVAVFLPQSTRDIEYIILDKFYPDFLKARKNKVFTTSETLKITTTASKYNFYDNLVHSTENSSFYTRFKTDLLEFTCDKMIFEPNFIIEILEKHVKSVLPWIVYTTLTNDKDSTQKIKTLYLKKINLEQIIKILSELLESNRVMDTFYAACIWSFNQKNRHISKITSTEKLIQILNASYKTILNFLKNFEDKTEHSIIRILMQQNSIPQARSCLVSILRKNIYLGSEISKNLVNINNLKEYYLEQCGEIAELEFYQSNLGDLYVIRNTSKYFTKFIEIILNHKKTNYDMVQSDLIIGKIKLLLEFYYLYCNIWLELLLLASYANRLQKSVSAQSKEHCQDYEPQKLFDFFYNISQIISSFLDTLINNETNKKQLKLWSCSYGENEAAVLDYLVSFLNSIKTD</sequence>
<dbReference type="EMBL" id="MBFR01000006">
    <property type="protein sequence ID" value="PVU97867.1"/>
    <property type="molecule type" value="Genomic_DNA"/>
</dbReference>
<name>A0A2T9YZX1_9FUNG</name>
<gene>
    <name evidence="1" type="ORF">BB561_000296</name>
</gene>
<reference evidence="1 2" key="1">
    <citation type="journal article" date="2018" name="MBio">
        <title>Comparative Genomics Reveals the Core Gene Toolbox for the Fungus-Insect Symbiosis.</title>
        <authorList>
            <person name="Wang Y."/>
            <person name="Stata M."/>
            <person name="Wang W."/>
            <person name="Stajich J.E."/>
            <person name="White M.M."/>
            <person name="Moncalvo J.M."/>
        </authorList>
    </citation>
    <scope>NUCLEOTIDE SEQUENCE [LARGE SCALE GENOMIC DNA]</scope>
    <source>
        <strain evidence="1 2">SWE-8-4</strain>
    </source>
</reference>
<evidence type="ECO:0000313" key="1">
    <source>
        <dbReference type="EMBL" id="PVU97867.1"/>
    </source>
</evidence>
<evidence type="ECO:0000313" key="2">
    <source>
        <dbReference type="Proteomes" id="UP000245383"/>
    </source>
</evidence>
<keyword evidence="2" id="KW-1185">Reference proteome</keyword>
<protein>
    <submittedName>
        <fullName evidence="1">Uncharacterized protein</fullName>
    </submittedName>
</protein>
<proteinExistence type="predicted"/>
<dbReference type="AlphaFoldDB" id="A0A2T9YZX1"/>
<accession>A0A2T9YZX1</accession>
<dbReference type="Proteomes" id="UP000245383">
    <property type="component" value="Unassembled WGS sequence"/>
</dbReference>